<accession>A0A5N3XQQ9</accession>
<protein>
    <recommendedName>
        <fullName evidence="3">Laminin G domain-containing protein</fullName>
    </recommendedName>
</protein>
<dbReference type="InterPro" id="IPR013320">
    <property type="entry name" value="ConA-like_dom_sf"/>
</dbReference>
<evidence type="ECO:0000256" key="2">
    <source>
        <dbReference type="SAM" id="MobiDB-lite"/>
    </source>
</evidence>
<dbReference type="PANTHER" id="PTHR15036:SF33">
    <property type="entry name" value="CONTACTIN-ASSOCIATED PROTEIN-LIKE 2"/>
    <property type="match status" value="1"/>
</dbReference>
<proteinExistence type="predicted"/>
<dbReference type="PANTHER" id="PTHR15036">
    <property type="entry name" value="PIKACHURIN-LIKE PROTEIN"/>
    <property type="match status" value="1"/>
</dbReference>
<dbReference type="AlphaFoldDB" id="A0A5N3XQQ9"/>
<comment type="caution">
    <text evidence="4">The sequence shown here is derived from an EMBL/GenBank/DDBJ whole genome shotgun (WGS) entry which is preliminary data.</text>
</comment>
<evidence type="ECO:0000259" key="3">
    <source>
        <dbReference type="SMART" id="SM00282"/>
    </source>
</evidence>
<dbReference type="EMBL" id="VCEB01000006">
    <property type="protein sequence ID" value="KAB0375700.1"/>
    <property type="molecule type" value="Genomic_DNA"/>
</dbReference>
<gene>
    <name evidence="4" type="ORF">FD755_012343</name>
</gene>
<evidence type="ECO:0000313" key="4">
    <source>
        <dbReference type="EMBL" id="KAB0375700.1"/>
    </source>
</evidence>
<sequence length="282" mass="30848">RASSGFHQGLSWHGVRIGTSCCETTQAGAPGQDVGAFFEEGMWLRYNFQAPGIGARESGGRSENSPDPQNGDPDLAGEEIRFSFSTTKAPCILLYVSSFSTDFLAALVKPTGSLQIRYNLGGTREPYNIDVDHRSMANGQPHSVNITRRERTITLKVRTCLSHFPAKVILVYLTYFLHDSSAVCFALNILHTHTFPSISDSGCGLFIHKGIENDNVQKQLIGQSIRRSVNKVLSAWSKVGQEGLPSGKFHQLGNLQNQPETLEEQASAKSELLSAAVNQRLP</sequence>
<feature type="region of interest" description="Disordered" evidence="2">
    <location>
        <begin position="54"/>
        <end position="76"/>
    </location>
</feature>
<dbReference type="SMART" id="SM00282">
    <property type="entry name" value="LamG"/>
    <property type="match status" value="1"/>
</dbReference>
<feature type="non-terminal residue" evidence="4">
    <location>
        <position position="1"/>
    </location>
</feature>
<evidence type="ECO:0000256" key="1">
    <source>
        <dbReference type="ARBA" id="ARBA00022737"/>
    </source>
</evidence>
<dbReference type="Proteomes" id="UP000326062">
    <property type="component" value="Chromosome 6"/>
</dbReference>
<keyword evidence="1" id="KW-0677">Repeat</keyword>
<keyword evidence="5" id="KW-1185">Reference proteome</keyword>
<name>A0A5N3XQQ9_MUNRE</name>
<dbReference type="InterPro" id="IPR001791">
    <property type="entry name" value="Laminin_G"/>
</dbReference>
<dbReference type="InterPro" id="IPR050372">
    <property type="entry name" value="Neurexin-related_CASP"/>
</dbReference>
<reference evidence="4 5" key="1">
    <citation type="submission" date="2019-06" db="EMBL/GenBank/DDBJ databases">
        <title>Discovery of a novel chromosome fission-fusion reversal in muntjac.</title>
        <authorList>
            <person name="Mudd A.B."/>
            <person name="Bredeson J.V."/>
            <person name="Baum R."/>
            <person name="Hockemeyer D."/>
            <person name="Rokhsar D.S."/>
        </authorList>
    </citation>
    <scope>NUCLEOTIDE SEQUENCE [LARGE SCALE GENOMIC DNA]</scope>
    <source>
        <strain evidence="4">UCam_UCB_Mr</strain>
        <tissue evidence="4">Fibroblast cell line</tissue>
    </source>
</reference>
<dbReference type="Gene3D" id="2.60.120.200">
    <property type="match status" value="1"/>
</dbReference>
<feature type="domain" description="Laminin G" evidence="3">
    <location>
        <begin position="76"/>
        <end position="193"/>
    </location>
</feature>
<evidence type="ECO:0000313" key="5">
    <source>
        <dbReference type="Proteomes" id="UP000326062"/>
    </source>
</evidence>
<dbReference type="Pfam" id="PF02210">
    <property type="entry name" value="Laminin_G_2"/>
    <property type="match status" value="1"/>
</dbReference>
<dbReference type="CDD" id="cd00110">
    <property type="entry name" value="LamG"/>
    <property type="match status" value="1"/>
</dbReference>
<organism evidence="4 5">
    <name type="scientific">Muntiacus reevesi</name>
    <name type="common">Reeves' muntjac</name>
    <name type="synonym">Cervus reevesi</name>
    <dbReference type="NCBI Taxonomy" id="9886"/>
    <lineage>
        <taxon>Eukaryota</taxon>
        <taxon>Metazoa</taxon>
        <taxon>Chordata</taxon>
        <taxon>Craniata</taxon>
        <taxon>Vertebrata</taxon>
        <taxon>Euteleostomi</taxon>
        <taxon>Mammalia</taxon>
        <taxon>Eutheria</taxon>
        <taxon>Laurasiatheria</taxon>
        <taxon>Artiodactyla</taxon>
        <taxon>Ruminantia</taxon>
        <taxon>Pecora</taxon>
        <taxon>Cervidae</taxon>
        <taxon>Muntiacinae</taxon>
        <taxon>Muntiacus</taxon>
    </lineage>
</organism>
<dbReference type="SUPFAM" id="SSF49899">
    <property type="entry name" value="Concanavalin A-like lectins/glucanases"/>
    <property type="match status" value="1"/>
</dbReference>